<protein>
    <recommendedName>
        <fullName evidence="2">Copper amine oxidase-like N-terminal domain-containing protein</fullName>
    </recommendedName>
</protein>
<feature type="chain" id="PRO_5008006013" description="Copper amine oxidase-like N-terminal domain-containing protein" evidence="1">
    <location>
        <begin position="25"/>
        <end position="645"/>
    </location>
</feature>
<gene>
    <name evidence="3" type="ORF">AR543_22300</name>
</gene>
<dbReference type="OrthoDB" id="1736367at2"/>
<dbReference type="KEGG" id="pbv:AR543_22300"/>
<dbReference type="Pfam" id="PF07833">
    <property type="entry name" value="Cu_amine_oxidN1"/>
    <property type="match status" value="1"/>
</dbReference>
<dbReference type="Gene3D" id="3.40.1000.10">
    <property type="entry name" value="Mog1/PsbP, alpha/beta/alpha sandwich"/>
    <property type="match status" value="1"/>
</dbReference>
<keyword evidence="4" id="KW-1185">Reference proteome</keyword>
<dbReference type="Proteomes" id="UP000078148">
    <property type="component" value="Chromosome"/>
</dbReference>
<proteinExistence type="predicted"/>
<evidence type="ECO:0000256" key="1">
    <source>
        <dbReference type="SAM" id="SignalP"/>
    </source>
</evidence>
<organism evidence="3 4">
    <name type="scientific">Paenibacillus bovis</name>
    <dbReference type="NCBI Taxonomy" id="1616788"/>
    <lineage>
        <taxon>Bacteria</taxon>
        <taxon>Bacillati</taxon>
        <taxon>Bacillota</taxon>
        <taxon>Bacilli</taxon>
        <taxon>Bacillales</taxon>
        <taxon>Paenibacillaceae</taxon>
        <taxon>Paenibacillus</taxon>
    </lineage>
</organism>
<keyword evidence="1" id="KW-0732">Signal</keyword>
<sequence length="645" mass="70547">MNKWVRIAATGLLASIITLTTAYAGVHTAAAAELLELKIKKGSTAAAINGEKETIVKPYEAGGVTMVQLGLFSRAFHADVQLHENNIVQLTSGKHIISMKIGSKAATINGKKVTLDAAPVMKSNTLMVPLRSLVQGIGGKMKVVSGQIIITLPASAAQTGDSSSASEHADKKLVGSSQYQWTINYPEDLVYMEGSSSGTVNFMDKKSTYLLQISVQPDTVSSSVYGQSDPEDLLDYLVGYNEELGETVLDQQVMNSPAGDYARVISRSEEGYLSENRLYSGNGNLYYVMYVDSEAYSYKDFDGAADLLDSFRMSFDSGNKTIEDIASTESGEEPVASDNMLSNEEYGISASLPSNWSLNSDTLEAGTADGGYTGIYAYSAPAGATVQDWAKQIQTWFGDNFTSDHYRYVSTTERQVGNQTATVNQMQYTYDGDIWYTEYQILFQRDGYRYYMEYGGMSDSPTLTSDLEAILSTVSLDFDALQENFGKLPVDYYSEDRSKTVTRTSKNYGYSLQVPRYWVSASNNYESTSVSFQHSGGSFDITVDYASSLDKAVAKWKASLSKNGTAATANSQIPEGTATTFAGVPAYTFTVSYPDASTPYQANYTIFNKGKRTYILSSELNTANNTPFHQAEISKVMNSFQWLSK</sequence>
<dbReference type="STRING" id="1616788.AR543_22300"/>
<dbReference type="SUPFAM" id="SSF55383">
    <property type="entry name" value="Copper amine oxidase, domain N"/>
    <property type="match status" value="1"/>
</dbReference>
<reference evidence="4" key="1">
    <citation type="submission" date="2015-10" db="EMBL/GenBank/DDBJ databases">
        <title>Genome of Paenibacillus bovis sp. nov.</title>
        <authorList>
            <person name="Wu Z."/>
            <person name="Gao C."/>
            <person name="Liu Z."/>
            <person name="Zheng H."/>
        </authorList>
    </citation>
    <scope>NUCLEOTIDE SEQUENCE [LARGE SCALE GENOMIC DNA]</scope>
    <source>
        <strain evidence="4">BD3526</strain>
    </source>
</reference>
<reference evidence="3 4" key="2">
    <citation type="journal article" date="2016" name="Int. J. Syst. Evol. Microbiol.">
        <title>Paenibacillus bovis sp. nov., isolated from raw yak (Bos grunniens) milk.</title>
        <authorList>
            <person name="Gao C."/>
            <person name="Han J."/>
            <person name="Liu Z."/>
            <person name="Xu X."/>
            <person name="Hang F."/>
            <person name="Wu Z."/>
        </authorList>
    </citation>
    <scope>NUCLEOTIDE SEQUENCE [LARGE SCALE GENOMIC DNA]</scope>
    <source>
        <strain evidence="3 4">BD3526</strain>
    </source>
</reference>
<dbReference type="EMBL" id="CP013023">
    <property type="protein sequence ID" value="ANF98448.1"/>
    <property type="molecule type" value="Genomic_DNA"/>
</dbReference>
<dbReference type="InterPro" id="IPR012854">
    <property type="entry name" value="Cu_amine_oxidase-like_N"/>
</dbReference>
<dbReference type="AlphaFoldDB" id="A0A172ZLI2"/>
<dbReference type="Gene3D" id="3.30.457.10">
    <property type="entry name" value="Copper amine oxidase-like, N-terminal domain"/>
    <property type="match status" value="1"/>
</dbReference>
<name>A0A172ZLI2_9BACL</name>
<feature type="domain" description="Copper amine oxidase-like N-terminal" evidence="2">
    <location>
        <begin position="48"/>
        <end position="144"/>
    </location>
</feature>
<dbReference type="RefSeq" id="WP_060536487.1">
    <property type="nucleotide sequence ID" value="NZ_CP013023.1"/>
</dbReference>
<feature type="signal peptide" evidence="1">
    <location>
        <begin position="1"/>
        <end position="24"/>
    </location>
</feature>
<dbReference type="InterPro" id="IPR036582">
    <property type="entry name" value="Mao_N_sf"/>
</dbReference>
<accession>A0A172ZLI2</accession>
<evidence type="ECO:0000259" key="2">
    <source>
        <dbReference type="Pfam" id="PF07833"/>
    </source>
</evidence>
<evidence type="ECO:0000313" key="4">
    <source>
        <dbReference type="Proteomes" id="UP000078148"/>
    </source>
</evidence>
<evidence type="ECO:0000313" key="3">
    <source>
        <dbReference type="EMBL" id="ANF98448.1"/>
    </source>
</evidence>